<feature type="compositionally biased region" description="Acidic residues" evidence="1">
    <location>
        <begin position="124"/>
        <end position="145"/>
    </location>
</feature>
<evidence type="ECO:0000256" key="2">
    <source>
        <dbReference type="SAM" id="Phobius"/>
    </source>
</evidence>
<dbReference type="RefSeq" id="XP_004335077.1">
    <property type="nucleotide sequence ID" value="XM_004335029.1"/>
</dbReference>
<protein>
    <recommendedName>
        <fullName evidence="5">Transmembrane protein</fullName>
    </recommendedName>
</protein>
<keyword evidence="2" id="KW-1133">Transmembrane helix</keyword>
<dbReference type="Proteomes" id="UP000011083">
    <property type="component" value="Unassembled WGS sequence"/>
</dbReference>
<name>L8GJS1_ACACF</name>
<feature type="transmembrane region" description="Helical" evidence="2">
    <location>
        <begin position="321"/>
        <end position="352"/>
    </location>
</feature>
<evidence type="ECO:0000313" key="3">
    <source>
        <dbReference type="EMBL" id="ELR13064.1"/>
    </source>
</evidence>
<evidence type="ECO:0000256" key="1">
    <source>
        <dbReference type="SAM" id="MobiDB-lite"/>
    </source>
</evidence>
<accession>L8GJS1</accession>
<feature type="transmembrane region" description="Helical" evidence="2">
    <location>
        <begin position="261"/>
        <end position="283"/>
    </location>
</feature>
<dbReference type="AlphaFoldDB" id="L8GJS1"/>
<organism evidence="3 4">
    <name type="scientific">Acanthamoeba castellanii (strain ATCC 30010 / Neff)</name>
    <dbReference type="NCBI Taxonomy" id="1257118"/>
    <lineage>
        <taxon>Eukaryota</taxon>
        <taxon>Amoebozoa</taxon>
        <taxon>Discosea</taxon>
        <taxon>Longamoebia</taxon>
        <taxon>Centramoebida</taxon>
        <taxon>Acanthamoebidae</taxon>
        <taxon>Acanthamoeba</taxon>
    </lineage>
</organism>
<keyword evidence="2" id="KW-0472">Membrane</keyword>
<feature type="region of interest" description="Disordered" evidence="1">
    <location>
        <begin position="109"/>
        <end position="147"/>
    </location>
</feature>
<keyword evidence="2" id="KW-0812">Transmembrane</keyword>
<feature type="transmembrane region" description="Helical" evidence="2">
    <location>
        <begin position="295"/>
        <end position="315"/>
    </location>
</feature>
<feature type="region of interest" description="Disordered" evidence="1">
    <location>
        <begin position="81"/>
        <end position="100"/>
    </location>
</feature>
<reference evidence="3 4" key="1">
    <citation type="journal article" date="2013" name="Genome Biol.">
        <title>Genome of Acanthamoeba castellanii highlights extensive lateral gene transfer and early evolution of tyrosine kinase signaling.</title>
        <authorList>
            <person name="Clarke M."/>
            <person name="Lohan A.J."/>
            <person name="Liu B."/>
            <person name="Lagkouvardos I."/>
            <person name="Roy S."/>
            <person name="Zafar N."/>
            <person name="Bertelli C."/>
            <person name="Schilde C."/>
            <person name="Kianianmomeni A."/>
            <person name="Burglin T.R."/>
            <person name="Frech C."/>
            <person name="Turcotte B."/>
            <person name="Kopec K.O."/>
            <person name="Synnott J.M."/>
            <person name="Choo C."/>
            <person name="Paponov I."/>
            <person name="Finkler A."/>
            <person name="Soon Heng Tan C."/>
            <person name="Hutchins A.P."/>
            <person name="Weinmeier T."/>
            <person name="Rattei T."/>
            <person name="Chu J.S."/>
            <person name="Gimenez G."/>
            <person name="Irimia M."/>
            <person name="Rigden D.J."/>
            <person name="Fitzpatrick D.A."/>
            <person name="Lorenzo-Morales J."/>
            <person name="Bateman A."/>
            <person name="Chiu C.H."/>
            <person name="Tang P."/>
            <person name="Hegemann P."/>
            <person name="Fromm H."/>
            <person name="Raoult D."/>
            <person name="Greub G."/>
            <person name="Miranda-Saavedra D."/>
            <person name="Chen N."/>
            <person name="Nash P."/>
            <person name="Ginger M.L."/>
            <person name="Horn M."/>
            <person name="Schaap P."/>
            <person name="Caler L."/>
            <person name="Loftus B."/>
        </authorList>
    </citation>
    <scope>NUCLEOTIDE SEQUENCE [LARGE SCALE GENOMIC DNA]</scope>
    <source>
        <strain evidence="3 4">Neff</strain>
    </source>
</reference>
<evidence type="ECO:0008006" key="5">
    <source>
        <dbReference type="Google" id="ProtNLM"/>
    </source>
</evidence>
<dbReference type="KEGG" id="acan:ACA1_097490"/>
<dbReference type="GeneID" id="14913506"/>
<keyword evidence="4" id="KW-1185">Reference proteome</keyword>
<gene>
    <name evidence="3" type="ORF">ACA1_097490</name>
</gene>
<proteinExistence type="predicted"/>
<sequence length="406" mass="44176">MAEHEPWSVEISGDMDSMIEPMYEDDIETMIHEVKPEDVQHFDNKQFVRITDEQMPEILKFIDESDQYQFEDWAIIGETKGEDEESIPGSSEPPIDASSQQKVLLSTKTPGDVNAGAATSPHLDEEEGEEEEEESEEEENAEPNEAENSLVFSMFLSNWEDQVRQIREAKRLEWEQRMKGLLGDEGQQPHEIVVDGEKAFVDEDGDSWVLIDGDSPAPKSQAAPTVNSTPADMQLAIVDSQVARRTGFFENWPSFNVGSKLGVVLAATGTSFAFGFMMGARAAMDSFYRLCERPLVAGVVGVTTAFAVSIQPTMLVTAVKYIILGGVIGGSAVATPVFVVGTTGVFVSAAVYHSWIAAKRGVMRAVASPSRSPASPASSARAIAVPLKMIAAHPNNGDVSRDKKDA</sequence>
<dbReference type="EMBL" id="KB008103">
    <property type="protein sequence ID" value="ELR13064.1"/>
    <property type="molecule type" value="Genomic_DNA"/>
</dbReference>
<dbReference type="VEuPathDB" id="AmoebaDB:ACA1_097490"/>
<evidence type="ECO:0000313" key="4">
    <source>
        <dbReference type="Proteomes" id="UP000011083"/>
    </source>
</evidence>